<dbReference type="EMBL" id="DSRU01000042">
    <property type="protein sequence ID" value="HFM96721.1"/>
    <property type="molecule type" value="Genomic_DNA"/>
</dbReference>
<evidence type="ECO:0000313" key="2">
    <source>
        <dbReference type="EMBL" id="HFM96721.1"/>
    </source>
</evidence>
<dbReference type="Gene3D" id="3.40.50.1820">
    <property type="entry name" value="alpha/beta hydrolase"/>
    <property type="match status" value="1"/>
</dbReference>
<name>A0A7C3PMK9_9CYAN</name>
<dbReference type="Pfam" id="PF12697">
    <property type="entry name" value="Abhydrolase_6"/>
    <property type="match status" value="1"/>
</dbReference>
<comment type="caution">
    <text evidence="2">The sequence shown here is derived from an EMBL/GenBank/DDBJ whole genome shotgun (WGS) entry which is preliminary data.</text>
</comment>
<dbReference type="GO" id="GO:0016787">
    <property type="term" value="F:hydrolase activity"/>
    <property type="evidence" value="ECO:0007669"/>
    <property type="project" value="UniProtKB-KW"/>
</dbReference>
<dbReference type="SUPFAM" id="SSF53474">
    <property type="entry name" value="alpha/beta-Hydrolases"/>
    <property type="match status" value="1"/>
</dbReference>
<proteinExistence type="predicted"/>
<dbReference type="AlphaFoldDB" id="A0A7C3PMK9"/>
<keyword evidence="2" id="KW-0378">Hydrolase</keyword>
<reference evidence="2" key="1">
    <citation type="journal article" date="2020" name="mSystems">
        <title>Genome- and Community-Level Interaction Insights into Carbon Utilization and Element Cycling Functions of Hydrothermarchaeota in Hydrothermal Sediment.</title>
        <authorList>
            <person name="Zhou Z."/>
            <person name="Liu Y."/>
            <person name="Xu W."/>
            <person name="Pan J."/>
            <person name="Luo Z.H."/>
            <person name="Li M."/>
        </authorList>
    </citation>
    <scope>NUCLEOTIDE SEQUENCE [LARGE SCALE GENOMIC DNA]</scope>
    <source>
        <strain evidence="2">SpSt-418</strain>
    </source>
</reference>
<protein>
    <submittedName>
        <fullName evidence="2">Alpha/beta hydrolase</fullName>
    </submittedName>
</protein>
<dbReference type="InterPro" id="IPR029058">
    <property type="entry name" value="AB_hydrolase_fold"/>
</dbReference>
<accession>A0A7C3PMK9</accession>
<gene>
    <name evidence="2" type="ORF">ENR64_02950</name>
</gene>
<organism evidence="2">
    <name type="scientific">Oscillatoriales cyanobacterium SpSt-418</name>
    <dbReference type="NCBI Taxonomy" id="2282169"/>
    <lineage>
        <taxon>Bacteria</taxon>
        <taxon>Bacillati</taxon>
        <taxon>Cyanobacteriota</taxon>
        <taxon>Cyanophyceae</taxon>
        <taxon>Oscillatoriophycideae</taxon>
        <taxon>Oscillatoriales</taxon>
    </lineage>
</organism>
<dbReference type="PANTHER" id="PTHR47914:SF1">
    <property type="entry name" value="ALPHA_BETA-HYDROLASES SUPERFAMILY PROTEIN"/>
    <property type="match status" value="1"/>
</dbReference>
<evidence type="ECO:0000259" key="1">
    <source>
        <dbReference type="Pfam" id="PF12697"/>
    </source>
</evidence>
<dbReference type="PANTHER" id="PTHR47914">
    <property type="entry name" value="ALPHA/BETA-HYDROLASES SUPERFAMILY PROTEIN"/>
    <property type="match status" value="1"/>
</dbReference>
<dbReference type="InterPro" id="IPR000073">
    <property type="entry name" value="AB_hydrolase_1"/>
</dbReference>
<feature type="domain" description="AB hydrolase-1" evidence="1">
    <location>
        <begin position="32"/>
        <end position="281"/>
    </location>
</feature>
<sequence>MLGGDVREFRWSWKNKPVSVVYEVVGEGQPILLLPALSSVSTRLEMAELVHILAQNYQVFVLDWPGFGQSSRPAIAYTPAVYRGLLKAFVTSTFSDPVVVIAAGHAAGYVMELAQRKPVPWSWIVLTAPTWRGPLPTAFGENRWFYNFLRKVIGFPVLGQLLYFLNTLPPFLRLMYRRHVYANPKHVTRALIRQKSRTTRRRGARFASAAFVTGNLDVTHDSEEWLSWFQPLSVPTMMVIGEEMPPKSRAEVEVVAHFSGVQVYRMPGSLGLHEEYPDKLAEGILPFLGKYLSQK</sequence>